<feature type="region of interest" description="Disordered" evidence="1">
    <location>
        <begin position="37"/>
        <end position="58"/>
    </location>
</feature>
<keyword evidence="3" id="KW-1185">Reference proteome</keyword>
<name>A0AAU9D1G7_9FUSO</name>
<dbReference type="Proteomes" id="UP001321582">
    <property type="component" value="Chromosome"/>
</dbReference>
<dbReference type="EMBL" id="AP027059">
    <property type="protein sequence ID" value="BDU49826.1"/>
    <property type="molecule type" value="Genomic_DNA"/>
</dbReference>
<gene>
    <name evidence="2" type="ORF">HLVA_03950</name>
</gene>
<dbReference type="AlphaFoldDB" id="A0AAU9D1G7"/>
<dbReference type="KEGG" id="haby:HLVA_03950"/>
<evidence type="ECO:0000313" key="3">
    <source>
        <dbReference type="Proteomes" id="UP001321582"/>
    </source>
</evidence>
<reference evidence="2 3" key="1">
    <citation type="submission" date="2022-11" db="EMBL/GenBank/DDBJ databases">
        <title>Haliovirga abyssi gen. nov., sp. nov., a mesophilic fermentative bacterium isolated from the Iheya North hydrothermal field and the proposal of Haliovirgaceae fam. nov.</title>
        <authorList>
            <person name="Miyazaki U."/>
            <person name="Tame A."/>
            <person name="Miyazaki J."/>
            <person name="Takai K."/>
            <person name="Sawayama S."/>
            <person name="Kitajima M."/>
            <person name="Okamoto A."/>
            <person name="Nakagawa S."/>
        </authorList>
    </citation>
    <scope>NUCLEOTIDE SEQUENCE [LARGE SCALE GENOMIC DNA]</scope>
    <source>
        <strain evidence="2 3">IC12</strain>
    </source>
</reference>
<organism evidence="2 3">
    <name type="scientific">Haliovirga abyssi</name>
    <dbReference type="NCBI Taxonomy" id="2996794"/>
    <lineage>
        <taxon>Bacteria</taxon>
        <taxon>Fusobacteriati</taxon>
        <taxon>Fusobacteriota</taxon>
        <taxon>Fusobacteriia</taxon>
        <taxon>Fusobacteriales</taxon>
        <taxon>Haliovirgaceae</taxon>
        <taxon>Haliovirga</taxon>
    </lineage>
</organism>
<accession>A0AAU9D1G7</accession>
<protein>
    <submittedName>
        <fullName evidence="2">Uncharacterized protein</fullName>
    </submittedName>
</protein>
<evidence type="ECO:0000256" key="1">
    <source>
        <dbReference type="SAM" id="MobiDB-lite"/>
    </source>
</evidence>
<proteinExistence type="predicted"/>
<evidence type="ECO:0000313" key="2">
    <source>
        <dbReference type="EMBL" id="BDU49826.1"/>
    </source>
</evidence>
<sequence>MNLPTTAKLATLRQWQLLNGKFIKKIYNFTQMHGGFKRRDSKKEKAKRKKKEFYREEK</sequence>